<dbReference type="Pfam" id="PF00535">
    <property type="entry name" value="Glycos_transf_2"/>
    <property type="match status" value="1"/>
</dbReference>
<evidence type="ECO:0000313" key="10">
    <source>
        <dbReference type="Proteomes" id="UP000177652"/>
    </source>
</evidence>
<feature type="domain" description="Glycosyltransferase 2-like" evidence="8">
    <location>
        <begin position="70"/>
        <end position="239"/>
    </location>
</feature>
<dbReference type="InterPro" id="IPR029044">
    <property type="entry name" value="Nucleotide-diphossugar_trans"/>
</dbReference>
<gene>
    <name evidence="9" type="ORF">A3D71_01740</name>
</gene>
<evidence type="ECO:0000256" key="3">
    <source>
        <dbReference type="ARBA" id="ARBA00022475"/>
    </source>
</evidence>
<keyword evidence="7" id="KW-0812">Transmembrane</keyword>
<keyword evidence="5" id="KW-0808">Transferase</keyword>
<sequence length="415" mass="48334">MGDAGGWFFFFGIIYIILIFKVVSYESLSNHVFFGFYSLLITTYILSRFLLAYLRKPIRVDLRYEPTITFVVPAKDEEDNIAETIRRFGAVEYPREKIEVIAINDGSTDGTLVEMQKATEAIRHSVRRIEVVDFKENRGKRQGMAEGVKRARHDVVIFVDSDSFIEPSAVRHLVKYFADPSVGAVSGHTDVWNRDTNLLTQMQAIRYYIAFKVYKAAESVFGTVTCCPGCCSAYRRSYVMAFVDEWLHQKFLGVECTYGDDRSLTNFMIRKYRAVYSAEAKAHTVVPDVFGKYVRQQQRWKKSWIRETFIASGFMWKKNPLAALSFYSYVFLAFTSPVVFFRAMVWYPTVHESWPIVYLIGLFLMLFLHGLFYRIQVGARAWFLAIVSFWFHTVILMWQLPWAIVSLRDTRWGTR</sequence>
<feature type="transmembrane region" description="Helical" evidence="7">
    <location>
        <begin position="382"/>
        <end position="405"/>
    </location>
</feature>
<accession>A0A1F6DVA6</accession>
<feature type="transmembrane region" description="Helical" evidence="7">
    <location>
        <begin position="7"/>
        <end position="25"/>
    </location>
</feature>
<keyword evidence="4" id="KW-0328">Glycosyltransferase</keyword>
<evidence type="ECO:0000313" key="9">
    <source>
        <dbReference type="EMBL" id="OGG65379.1"/>
    </source>
</evidence>
<feature type="transmembrane region" description="Helical" evidence="7">
    <location>
        <begin position="321"/>
        <end position="344"/>
    </location>
</feature>
<organism evidence="9 10">
    <name type="scientific">Candidatus Kaiserbacteria bacterium RIFCSPHIGHO2_02_FULL_55_20</name>
    <dbReference type="NCBI Taxonomy" id="1798497"/>
    <lineage>
        <taxon>Bacteria</taxon>
        <taxon>Candidatus Kaiseribacteriota</taxon>
    </lineage>
</organism>
<dbReference type="EMBL" id="MFLK01000049">
    <property type="protein sequence ID" value="OGG65379.1"/>
    <property type="molecule type" value="Genomic_DNA"/>
</dbReference>
<evidence type="ECO:0000256" key="5">
    <source>
        <dbReference type="ARBA" id="ARBA00022679"/>
    </source>
</evidence>
<evidence type="ECO:0000256" key="1">
    <source>
        <dbReference type="ARBA" id="ARBA00004236"/>
    </source>
</evidence>
<dbReference type="Proteomes" id="UP000177652">
    <property type="component" value="Unassembled WGS sequence"/>
</dbReference>
<protein>
    <recommendedName>
        <fullName evidence="8">Glycosyltransferase 2-like domain-containing protein</fullName>
    </recommendedName>
</protein>
<comment type="similarity">
    <text evidence="2">Belongs to the NodC/HAS family.</text>
</comment>
<dbReference type="PANTHER" id="PTHR22913:SF12">
    <property type="entry name" value="MANNURONAN SYNTHASE"/>
    <property type="match status" value="1"/>
</dbReference>
<dbReference type="PANTHER" id="PTHR22913">
    <property type="entry name" value="HYALURONAN SYNTHASE"/>
    <property type="match status" value="1"/>
</dbReference>
<evidence type="ECO:0000256" key="4">
    <source>
        <dbReference type="ARBA" id="ARBA00022676"/>
    </source>
</evidence>
<evidence type="ECO:0000259" key="8">
    <source>
        <dbReference type="Pfam" id="PF00535"/>
    </source>
</evidence>
<dbReference type="Gene3D" id="3.90.550.10">
    <property type="entry name" value="Spore Coat Polysaccharide Biosynthesis Protein SpsA, Chain A"/>
    <property type="match status" value="1"/>
</dbReference>
<proteinExistence type="inferred from homology"/>
<comment type="subcellular location">
    <subcellularLocation>
        <location evidence="1">Cell membrane</location>
    </subcellularLocation>
</comment>
<evidence type="ECO:0000256" key="2">
    <source>
        <dbReference type="ARBA" id="ARBA00006782"/>
    </source>
</evidence>
<comment type="caution">
    <text evidence="9">The sequence shown here is derived from an EMBL/GenBank/DDBJ whole genome shotgun (WGS) entry which is preliminary data.</text>
</comment>
<dbReference type="GO" id="GO:0050501">
    <property type="term" value="F:hyaluronan synthase activity"/>
    <property type="evidence" value="ECO:0007669"/>
    <property type="project" value="TreeGrafter"/>
</dbReference>
<feature type="transmembrane region" description="Helical" evidence="7">
    <location>
        <begin position="356"/>
        <end position="375"/>
    </location>
</feature>
<name>A0A1F6DVA6_9BACT</name>
<dbReference type="CDD" id="cd06423">
    <property type="entry name" value="CESA_like"/>
    <property type="match status" value="1"/>
</dbReference>
<dbReference type="InterPro" id="IPR001173">
    <property type="entry name" value="Glyco_trans_2-like"/>
</dbReference>
<dbReference type="GO" id="GO:0030213">
    <property type="term" value="P:hyaluronan biosynthetic process"/>
    <property type="evidence" value="ECO:0007669"/>
    <property type="project" value="TreeGrafter"/>
</dbReference>
<dbReference type="SUPFAM" id="SSF53448">
    <property type="entry name" value="Nucleotide-diphospho-sugar transferases"/>
    <property type="match status" value="1"/>
</dbReference>
<keyword evidence="7" id="KW-1133">Transmembrane helix</keyword>
<keyword evidence="6 7" id="KW-0472">Membrane</keyword>
<evidence type="ECO:0000256" key="6">
    <source>
        <dbReference type="ARBA" id="ARBA00023136"/>
    </source>
</evidence>
<dbReference type="GO" id="GO:0085029">
    <property type="term" value="P:extracellular matrix assembly"/>
    <property type="evidence" value="ECO:0007669"/>
    <property type="project" value="TreeGrafter"/>
</dbReference>
<reference evidence="9 10" key="1">
    <citation type="journal article" date="2016" name="Nat. Commun.">
        <title>Thousands of microbial genomes shed light on interconnected biogeochemical processes in an aquifer system.</title>
        <authorList>
            <person name="Anantharaman K."/>
            <person name="Brown C.T."/>
            <person name="Hug L.A."/>
            <person name="Sharon I."/>
            <person name="Castelle C.J."/>
            <person name="Probst A.J."/>
            <person name="Thomas B.C."/>
            <person name="Singh A."/>
            <person name="Wilkins M.J."/>
            <person name="Karaoz U."/>
            <person name="Brodie E.L."/>
            <person name="Williams K.H."/>
            <person name="Hubbard S.S."/>
            <person name="Banfield J.F."/>
        </authorList>
    </citation>
    <scope>NUCLEOTIDE SEQUENCE [LARGE SCALE GENOMIC DNA]</scope>
</reference>
<dbReference type="AlphaFoldDB" id="A0A1F6DVA6"/>
<evidence type="ECO:0000256" key="7">
    <source>
        <dbReference type="SAM" id="Phobius"/>
    </source>
</evidence>
<dbReference type="GO" id="GO:0005886">
    <property type="term" value="C:plasma membrane"/>
    <property type="evidence" value="ECO:0007669"/>
    <property type="project" value="UniProtKB-SubCell"/>
</dbReference>
<feature type="transmembrane region" description="Helical" evidence="7">
    <location>
        <begin position="31"/>
        <end position="54"/>
    </location>
</feature>
<dbReference type="STRING" id="1798497.A3D71_01740"/>
<keyword evidence="3" id="KW-1003">Cell membrane</keyword>